<name>A0A6A0AL78_HAELA</name>
<gene>
    <name evidence="2" type="ORF">HaLaN_32573</name>
</gene>
<dbReference type="Proteomes" id="UP000485058">
    <property type="component" value="Unassembled WGS sequence"/>
</dbReference>
<feature type="region of interest" description="Disordered" evidence="1">
    <location>
        <begin position="27"/>
        <end position="49"/>
    </location>
</feature>
<organism evidence="2 3">
    <name type="scientific">Haematococcus lacustris</name>
    <name type="common">Green alga</name>
    <name type="synonym">Haematococcus pluvialis</name>
    <dbReference type="NCBI Taxonomy" id="44745"/>
    <lineage>
        <taxon>Eukaryota</taxon>
        <taxon>Viridiplantae</taxon>
        <taxon>Chlorophyta</taxon>
        <taxon>core chlorophytes</taxon>
        <taxon>Chlorophyceae</taxon>
        <taxon>CS clade</taxon>
        <taxon>Chlamydomonadales</taxon>
        <taxon>Haematococcaceae</taxon>
        <taxon>Haematococcus</taxon>
    </lineage>
</organism>
<reference evidence="2 3" key="1">
    <citation type="submission" date="2020-02" db="EMBL/GenBank/DDBJ databases">
        <title>Draft genome sequence of Haematococcus lacustris strain NIES-144.</title>
        <authorList>
            <person name="Morimoto D."/>
            <person name="Nakagawa S."/>
            <person name="Yoshida T."/>
            <person name="Sawayama S."/>
        </authorList>
    </citation>
    <scope>NUCLEOTIDE SEQUENCE [LARGE SCALE GENOMIC DNA]</scope>
    <source>
        <strain evidence="2 3">NIES-144</strain>
    </source>
</reference>
<evidence type="ECO:0000313" key="3">
    <source>
        <dbReference type="Proteomes" id="UP000485058"/>
    </source>
</evidence>
<evidence type="ECO:0000313" key="2">
    <source>
        <dbReference type="EMBL" id="GFH33235.1"/>
    </source>
</evidence>
<dbReference type="EMBL" id="BLLF01008048">
    <property type="protein sequence ID" value="GFH33235.1"/>
    <property type="molecule type" value="Genomic_DNA"/>
</dbReference>
<protein>
    <submittedName>
        <fullName evidence="2">Uncharacterized protein</fullName>
    </submittedName>
</protein>
<dbReference type="AlphaFoldDB" id="A0A6A0AL78"/>
<keyword evidence="3" id="KW-1185">Reference proteome</keyword>
<proteinExistence type="predicted"/>
<sequence length="156" mass="16780">MSIFGQAPSTAESEIVFAASAISRSQLPENHPPVKTNLAQGGAAPNGYRAQRPNLSTFEFLPFTPFKLPTVVTRVSAWHQNTSRVGGQPPGKPLGLAAHSSGRQQPIAPFGSLIRAEMSHRKHSAGWMVLPVKRRVLMLAQRHASAVVKPVIPLGH</sequence>
<evidence type="ECO:0000256" key="1">
    <source>
        <dbReference type="SAM" id="MobiDB-lite"/>
    </source>
</evidence>
<comment type="caution">
    <text evidence="2">The sequence shown here is derived from an EMBL/GenBank/DDBJ whole genome shotgun (WGS) entry which is preliminary data.</text>
</comment>
<accession>A0A6A0AL78</accession>